<evidence type="ECO:0000313" key="2">
    <source>
        <dbReference type="EMBL" id="ACR38887.1"/>
    </source>
</evidence>
<feature type="compositionally biased region" description="Polar residues" evidence="1">
    <location>
        <begin position="81"/>
        <end position="103"/>
    </location>
</feature>
<protein>
    <submittedName>
        <fullName evidence="2">Late embryogenesis abundant protein</fullName>
    </submittedName>
</protein>
<proteinExistence type="evidence at transcript level"/>
<reference evidence="2" key="1">
    <citation type="submission" date="2008-09" db="EMBL/GenBank/DDBJ databases">
        <title>Differentially expressed genes in male and female gametophyte of the liverwort Pellia endiviifolia ssp. B.</title>
        <authorList>
            <person name="Rojek A."/>
            <person name="Pasternak I."/>
            <person name="Szweykowska-Kulinska Z."/>
        </authorList>
    </citation>
    <scope>NUCLEOTIDE SEQUENCE</scope>
</reference>
<name>C9WCK2_9MARC</name>
<accession>C9WCK2</accession>
<dbReference type="Gene3D" id="6.10.140.1430">
    <property type="match status" value="1"/>
</dbReference>
<evidence type="ECO:0000256" key="1">
    <source>
        <dbReference type="SAM" id="MobiDB-lite"/>
    </source>
</evidence>
<organism evidence="2">
    <name type="scientific">Apopellia endiviifolia</name>
    <name type="common">species B</name>
    <dbReference type="NCBI Taxonomy" id="119729"/>
    <lineage>
        <taxon>Eukaryota</taxon>
        <taxon>Viridiplantae</taxon>
        <taxon>Streptophyta</taxon>
        <taxon>Embryophyta</taxon>
        <taxon>Marchantiophyta</taxon>
        <taxon>Jungermanniopsida</taxon>
        <taxon>Pelliidae</taxon>
        <taxon>Pelliales</taxon>
        <taxon>Pelliaceae</taxon>
        <taxon>Apopellia</taxon>
    </lineage>
</organism>
<feature type="region of interest" description="Disordered" evidence="1">
    <location>
        <begin position="1"/>
        <end position="103"/>
    </location>
</feature>
<dbReference type="EMBL" id="FJ266075">
    <property type="protein sequence ID" value="ACR38887.1"/>
    <property type="molecule type" value="Genomic_DNA"/>
</dbReference>
<sequence length="103" mass="10704">MSSDQLQGAKDTASRTAEETKQVGGEKAVQAQKNGQGLGETAQDKAGQAGDLMSEKWGQAKDGASDTAQAAQDKAVEGKENTGNVFQQAGSKITETFNNLTNN</sequence>
<dbReference type="AlphaFoldDB" id="C9WCK2"/>
<dbReference type="EMBL" id="FJ266084">
    <property type="protein sequence ID" value="ACR38896.1"/>
    <property type="molecule type" value="mRNA"/>
</dbReference>
<feature type="compositionally biased region" description="Basic and acidic residues" evidence="1">
    <location>
        <begin position="12"/>
        <end position="21"/>
    </location>
</feature>